<evidence type="ECO:0008006" key="4">
    <source>
        <dbReference type="Google" id="ProtNLM"/>
    </source>
</evidence>
<dbReference type="Gene3D" id="3.40.50.1820">
    <property type="entry name" value="alpha/beta hydrolase"/>
    <property type="match status" value="1"/>
</dbReference>
<dbReference type="Pfam" id="PF01674">
    <property type="entry name" value="Lipase_2"/>
    <property type="match status" value="1"/>
</dbReference>
<evidence type="ECO:0000313" key="2">
    <source>
        <dbReference type="EMBL" id="KAG0319952.1"/>
    </source>
</evidence>
<dbReference type="GO" id="GO:0016042">
    <property type="term" value="P:lipid catabolic process"/>
    <property type="evidence" value="ECO:0007669"/>
    <property type="project" value="InterPro"/>
</dbReference>
<feature type="non-terminal residue" evidence="2">
    <location>
        <position position="151"/>
    </location>
</feature>
<dbReference type="SUPFAM" id="SSF53474">
    <property type="entry name" value="alpha/beta-Hydrolases"/>
    <property type="match status" value="1"/>
</dbReference>
<evidence type="ECO:0000256" key="1">
    <source>
        <dbReference type="SAM" id="SignalP"/>
    </source>
</evidence>
<sequence length="151" mass="16544">MTPAIFGILVVVLNTMSYIAALPFPISPASKPFAVDRMQQEFRAWNAEIAYESAGDWTCNLTAHHPVPVIMLPGLLSPGTLLTRFMARQFKNAGYCVYQLEYGLGVYDSLVGMTDMRNSSQELELFVTRVLAATGANKVDILAHSEGTLVT</sequence>
<dbReference type="Proteomes" id="UP000738325">
    <property type="component" value="Unassembled WGS sequence"/>
</dbReference>
<protein>
    <recommendedName>
        <fullName evidence="4">Lipase</fullName>
    </recommendedName>
</protein>
<feature type="signal peptide" evidence="1">
    <location>
        <begin position="1"/>
        <end position="21"/>
    </location>
</feature>
<reference evidence="2" key="1">
    <citation type="journal article" date="2020" name="Fungal Divers.">
        <title>Resolving the Mortierellaceae phylogeny through synthesis of multi-gene phylogenetics and phylogenomics.</title>
        <authorList>
            <person name="Vandepol N."/>
            <person name="Liber J."/>
            <person name="Desiro A."/>
            <person name="Na H."/>
            <person name="Kennedy M."/>
            <person name="Barry K."/>
            <person name="Grigoriev I.V."/>
            <person name="Miller A.N."/>
            <person name="O'Donnell K."/>
            <person name="Stajich J.E."/>
            <person name="Bonito G."/>
        </authorList>
    </citation>
    <scope>NUCLEOTIDE SEQUENCE</scope>
    <source>
        <strain evidence="2">REB-010B</strain>
    </source>
</reference>
<proteinExistence type="predicted"/>
<keyword evidence="1" id="KW-0732">Signal</keyword>
<dbReference type="OrthoDB" id="9974421at2759"/>
<dbReference type="InterPro" id="IPR029058">
    <property type="entry name" value="AB_hydrolase_fold"/>
</dbReference>
<dbReference type="GO" id="GO:0016787">
    <property type="term" value="F:hydrolase activity"/>
    <property type="evidence" value="ECO:0007669"/>
    <property type="project" value="InterPro"/>
</dbReference>
<feature type="chain" id="PRO_5040154223" description="Lipase" evidence="1">
    <location>
        <begin position="22"/>
        <end position="151"/>
    </location>
</feature>
<organism evidence="2 3">
    <name type="scientific">Dissophora globulifera</name>
    <dbReference type="NCBI Taxonomy" id="979702"/>
    <lineage>
        <taxon>Eukaryota</taxon>
        <taxon>Fungi</taxon>
        <taxon>Fungi incertae sedis</taxon>
        <taxon>Mucoromycota</taxon>
        <taxon>Mortierellomycotina</taxon>
        <taxon>Mortierellomycetes</taxon>
        <taxon>Mortierellales</taxon>
        <taxon>Mortierellaceae</taxon>
        <taxon>Dissophora</taxon>
    </lineage>
</organism>
<comment type="caution">
    <text evidence="2">The sequence shown here is derived from an EMBL/GenBank/DDBJ whole genome shotgun (WGS) entry which is preliminary data.</text>
</comment>
<dbReference type="InterPro" id="IPR002918">
    <property type="entry name" value="Lipase_EstA/Esterase_EstB"/>
</dbReference>
<gene>
    <name evidence="2" type="ORF">BGZ99_004834</name>
</gene>
<evidence type="ECO:0000313" key="3">
    <source>
        <dbReference type="Proteomes" id="UP000738325"/>
    </source>
</evidence>
<dbReference type="AlphaFoldDB" id="A0A9P6UU92"/>
<keyword evidence="3" id="KW-1185">Reference proteome</keyword>
<name>A0A9P6UU92_9FUNG</name>
<accession>A0A9P6UU92</accession>
<dbReference type="EMBL" id="JAAAIP010000302">
    <property type="protein sequence ID" value="KAG0319952.1"/>
    <property type="molecule type" value="Genomic_DNA"/>
</dbReference>